<evidence type="ECO:0000256" key="1">
    <source>
        <dbReference type="ARBA" id="ARBA00022448"/>
    </source>
</evidence>
<dbReference type="Proteomes" id="UP000534186">
    <property type="component" value="Unassembled WGS sequence"/>
</dbReference>
<feature type="region of interest" description="Disordered" evidence="4">
    <location>
        <begin position="288"/>
        <end position="307"/>
    </location>
</feature>
<proteinExistence type="predicted"/>
<dbReference type="PANTHER" id="PTHR42788:SF13">
    <property type="entry name" value="ALIPHATIC SULFONATES IMPORT ATP-BINDING PROTEIN SSUB"/>
    <property type="match status" value="1"/>
</dbReference>
<dbReference type="InterPro" id="IPR050166">
    <property type="entry name" value="ABC_transporter_ATP-bind"/>
</dbReference>
<evidence type="ECO:0000313" key="7">
    <source>
        <dbReference type="Proteomes" id="UP000534186"/>
    </source>
</evidence>
<dbReference type="EMBL" id="JACCCV010000001">
    <property type="protein sequence ID" value="NYF51768.1"/>
    <property type="molecule type" value="Genomic_DNA"/>
</dbReference>
<dbReference type="PROSITE" id="PS50893">
    <property type="entry name" value="ABC_TRANSPORTER_2"/>
    <property type="match status" value="1"/>
</dbReference>
<keyword evidence="1" id="KW-0813">Transport</keyword>
<dbReference type="AlphaFoldDB" id="A0A7Y9NLX8"/>
<keyword evidence="3 6" id="KW-0067">ATP-binding</keyword>
<dbReference type="InterPro" id="IPR003593">
    <property type="entry name" value="AAA+_ATPase"/>
</dbReference>
<gene>
    <name evidence="6" type="ORF">HDF12_002133</name>
</gene>
<comment type="caution">
    <text evidence="6">The sequence shown here is derived from an EMBL/GenBank/DDBJ whole genome shotgun (WGS) entry which is preliminary data.</text>
</comment>
<keyword evidence="2" id="KW-0547">Nucleotide-binding</keyword>
<dbReference type="GO" id="GO:0016887">
    <property type="term" value="F:ATP hydrolysis activity"/>
    <property type="evidence" value="ECO:0007669"/>
    <property type="project" value="InterPro"/>
</dbReference>
<evidence type="ECO:0000256" key="3">
    <source>
        <dbReference type="ARBA" id="ARBA00022840"/>
    </source>
</evidence>
<dbReference type="Gene3D" id="3.40.50.300">
    <property type="entry name" value="P-loop containing nucleotide triphosphate hydrolases"/>
    <property type="match status" value="1"/>
</dbReference>
<dbReference type="PANTHER" id="PTHR42788">
    <property type="entry name" value="TAURINE IMPORT ATP-BINDING PROTEIN-RELATED"/>
    <property type="match status" value="1"/>
</dbReference>
<evidence type="ECO:0000259" key="5">
    <source>
        <dbReference type="PROSITE" id="PS50893"/>
    </source>
</evidence>
<reference evidence="6 7" key="1">
    <citation type="submission" date="2020-07" db="EMBL/GenBank/DDBJ databases">
        <title>Genomic Encyclopedia of Type Strains, Phase IV (KMG-V): Genome sequencing to study the core and pangenomes of soil and plant-associated prokaryotes.</title>
        <authorList>
            <person name="Whitman W."/>
        </authorList>
    </citation>
    <scope>NUCLEOTIDE SEQUENCE [LARGE SCALE GENOMIC DNA]</scope>
    <source>
        <strain evidence="6 7">M8UP30</strain>
    </source>
</reference>
<dbReference type="InterPro" id="IPR017871">
    <property type="entry name" value="ABC_transporter-like_CS"/>
</dbReference>
<protein>
    <submittedName>
        <fullName evidence="6">NitT/TauT family transport system ATP-binding protein</fullName>
    </submittedName>
</protein>
<name>A0A7Y9NLX8_9BACT</name>
<dbReference type="GO" id="GO:0005524">
    <property type="term" value="F:ATP binding"/>
    <property type="evidence" value="ECO:0007669"/>
    <property type="project" value="UniProtKB-KW"/>
</dbReference>
<organism evidence="6 7">
    <name type="scientific">Tunturiibacter lichenicola</name>
    <dbReference type="NCBI Taxonomy" id="2051959"/>
    <lineage>
        <taxon>Bacteria</taxon>
        <taxon>Pseudomonadati</taxon>
        <taxon>Acidobacteriota</taxon>
        <taxon>Terriglobia</taxon>
        <taxon>Terriglobales</taxon>
        <taxon>Acidobacteriaceae</taxon>
        <taxon>Tunturiibacter</taxon>
    </lineage>
</organism>
<dbReference type="PROSITE" id="PS00211">
    <property type="entry name" value="ABC_TRANSPORTER_1"/>
    <property type="match status" value="1"/>
</dbReference>
<accession>A0A7Y9NLX8</accession>
<evidence type="ECO:0000256" key="2">
    <source>
        <dbReference type="ARBA" id="ARBA00022741"/>
    </source>
</evidence>
<dbReference type="SUPFAM" id="SSF52540">
    <property type="entry name" value="P-loop containing nucleoside triphosphate hydrolases"/>
    <property type="match status" value="1"/>
</dbReference>
<dbReference type="SMART" id="SM00382">
    <property type="entry name" value="AAA"/>
    <property type="match status" value="1"/>
</dbReference>
<dbReference type="Pfam" id="PF00005">
    <property type="entry name" value="ABC_tran"/>
    <property type="match status" value="1"/>
</dbReference>
<sequence length="307" mass="33791">MVSSLNAPQIGELTVTTLGAPNAIRIERVSVSYAVGKRSRRTVLEGIDLEIEEGEFVVLLGATGCGKSTLLRMILGQERPTSGRISVSGSAVERVDARSGYVPQKYSLFPDRTVLNNLAMGPETSKYHILGRLRPSFRAFRRQVREEALRQLQHMGLQASDAAKYPHQLSGGMQQRVAIAQSLMMKSRVLLMDEAFSALDPATRASLQRLLRSVWNELKPTVVFVTHNTAEALFLGSRLIVLARAGREDHCGSRVALDIKLPASGMSLRKNGQEFLDLVDYVERFSRGDQHTTSSPDAFPIDGEDAL</sequence>
<evidence type="ECO:0000256" key="4">
    <source>
        <dbReference type="SAM" id="MobiDB-lite"/>
    </source>
</evidence>
<dbReference type="InterPro" id="IPR027417">
    <property type="entry name" value="P-loop_NTPase"/>
</dbReference>
<evidence type="ECO:0000313" key="6">
    <source>
        <dbReference type="EMBL" id="NYF51768.1"/>
    </source>
</evidence>
<dbReference type="InterPro" id="IPR003439">
    <property type="entry name" value="ABC_transporter-like_ATP-bd"/>
</dbReference>
<feature type="domain" description="ABC transporter" evidence="5">
    <location>
        <begin position="24"/>
        <end position="269"/>
    </location>
</feature>